<gene>
    <name evidence="1" type="ORF">RDV84_04730</name>
</gene>
<dbReference type="EMBL" id="CP133568">
    <property type="protein sequence ID" value="WMT04158.1"/>
    <property type="molecule type" value="Genomic_DNA"/>
</dbReference>
<reference evidence="1 2" key="1">
    <citation type="submission" date="2023-08" db="EMBL/GenBank/DDBJ databases">
        <title>The whole genome sequence of Lysobacter yananisis.</title>
        <authorList>
            <person name="Sun H."/>
        </authorList>
    </citation>
    <scope>NUCLEOTIDE SEQUENCE [LARGE SCALE GENOMIC DNA]</scope>
    <source>
        <strain evidence="1 2">SNNU513</strain>
    </source>
</reference>
<name>A0ABY9PAR2_9GAMM</name>
<evidence type="ECO:0000313" key="2">
    <source>
        <dbReference type="Proteomes" id="UP001229313"/>
    </source>
</evidence>
<organism evidence="1 2">
    <name type="scientific">Lysobacter yananisis</name>
    <dbReference type="NCBI Taxonomy" id="1003114"/>
    <lineage>
        <taxon>Bacteria</taxon>
        <taxon>Pseudomonadati</taxon>
        <taxon>Pseudomonadota</taxon>
        <taxon>Gammaproteobacteria</taxon>
        <taxon>Lysobacterales</taxon>
        <taxon>Lysobacteraceae</taxon>
        <taxon>Lysobacter</taxon>
    </lineage>
</organism>
<keyword evidence="2" id="KW-1185">Reference proteome</keyword>
<accession>A0ABY9PAR2</accession>
<dbReference type="Proteomes" id="UP001229313">
    <property type="component" value="Chromosome"/>
</dbReference>
<dbReference type="RefSeq" id="WP_309152645.1">
    <property type="nucleotide sequence ID" value="NZ_CP133568.1"/>
</dbReference>
<proteinExistence type="predicted"/>
<protein>
    <submittedName>
        <fullName evidence="1">Uncharacterized protein</fullName>
    </submittedName>
</protein>
<sequence length="208" mass="24649">MLHSEIEKDPLSVELPRGKSLWGDALFFRVESEREEAELLRKQLDERPYAATGTGEESDLTLLQPGEWVFAPFKEALIAAVTRWDQIGIKTRWYDWRADKSAAPSYEHFVRDHAERHERFENNRMTVFEALDHVTYTPDTFTGYWLIENLPKGMSMMDWYGPRYRHCIKRDAKLCEAKCIMQEATFDHWRYAPRTGLKLMDGRRGEWR</sequence>
<evidence type="ECO:0000313" key="1">
    <source>
        <dbReference type="EMBL" id="WMT04158.1"/>
    </source>
</evidence>